<dbReference type="OrthoDB" id="1224790at2"/>
<comment type="caution">
    <text evidence="7">The sequence shown here is derived from an EMBL/GenBank/DDBJ whole genome shotgun (WGS) entry which is preliminary data.</text>
</comment>
<evidence type="ECO:0000256" key="2">
    <source>
        <dbReference type="ARBA" id="ARBA00022475"/>
    </source>
</evidence>
<evidence type="ECO:0000256" key="6">
    <source>
        <dbReference type="SAM" id="Phobius"/>
    </source>
</evidence>
<keyword evidence="8" id="KW-1185">Reference proteome</keyword>
<feature type="transmembrane region" description="Helical" evidence="6">
    <location>
        <begin position="193"/>
        <end position="208"/>
    </location>
</feature>
<dbReference type="PANTHER" id="PTHR30250">
    <property type="entry name" value="PST FAMILY PREDICTED COLANIC ACID TRANSPORTER"/>
    <property type="match status" value="1"/>
</dbReference>
<organism evidence="7 8">
    <name type="scientific">Aquimarina algiphila</name>
    <dbReference type="NCBI Taxonomy" id="2047982"/>
    <lineage>
        <taxon>Bacteria</taxon>
        <taxon>Pseudomonadati</taxon>
        <taxon>Bacteroidota</taxon>
        <taxon>Flavobacteriia</taxon>
        <taxon>Flavobacteriales</taxon>
        <taxon>Flavobacteriaceae</taxon>
        <taxon>Aquimarina</taxon>
    </lineage>
</organism>
<evidence type="ECO:0000256" key="1">
    <source>
        <dbReference type="ARBA" id="ARBA00004651"/>
    </source>
</evidence>
<dbReference type="PANTHER" id="PTHR30250:SF11">
    <property type="entry name" value="O-ANTIGEN TRANSPORTER-RELATED"/>
    <property type="match status" value="1"/>
</dbReference>
<feature type="transmembrane region" description="Helical" evidence="6">
    <location>
        <begin position="66"/>
        <end position="84"/>
    </location>
</feature>
<feature type="transmembrane region" description="Helical" evidence="6">
    <location>
        <begin position="135"/>
        <end position="157"/>
    </location>
</feature>
<keyword evidence="4 6" id="KW-1133">Transmembrane helix</keyword>
<feature type="transmembrane region" description="Helical" evidence="6">
    <location>
        <begin position="169"/>
        <end position="187"/>
    </location>
</feature>
<dbReference type="AlphaFoldDB" id="A0A554VG14"/>
<dbReference type="Pfam" id="PF01943">
    <property type="entry name" value="Polysacc_synt"/>
    <property type="match status" value="1"/>
</dbReference>
<protein>
    <submittedName>
        <fullName evidence="7">Oligosaccharide flippase family protein</fullName>
    </submittedName>
</protein>
<dbReference type="GO" id="GO:0005886">
    <property type="term" value="C:plasma membrane"/>
    <property type="evidence" value="ECO:0007669"/>
    <property type="project" value="UniProtKB-SubCell"/>
</dbReference>
<keyword evidence="2" id="KW-1003">Cell membrane</keyword>
<sequence length="437" mass="49174">MKIKSIISKFRFDDSIINRFVKGAFWAVFGNVVVKGLSLLSSIFIARFLGNFSFGELSVIKTTLSVFSLMATFGLGLTVTKYIADKKKNNLPEIGKVILAANKITLFTGSFLGILIIIFSPLISKYILESENLIIPLRISGVFLFFNAMNVYQIGVLGGLEAFKKMARVNVIVGLFSFPVMIITTYFGGLNGALVGLTLGLIFNWFLNRKLINKEVLKLGIDQRDSKVSIDYIKKMLKFSYPLALSEGVYSVTNWLLIYLLLYKTNYGEVGIFNSANQWAQMILFLPGAISNVLLSFLSNQENDVKNYNKILKLNLIFNIGITLVFSILISVFSSFVFRLYGESFEGGEKVLTILVFSCIPMSVIGVLEHVYISKSKTGMIFIFKLIRQSILLLIAWIMFSFYKEASSLSISWLVGYIITALIMILYLFKKRILKLN</sequence>
<comment type="subcellular location">
    <subcellularLocation>
        <location evidence="1">Cell membrane</location>
        <topology evidence="1">Multi-pass membrane protein</topology>
    </subcellularLocation>
</comment>
<evidence type="ECO:0000313" key="7">
    <source>
        <dbReference type="EMBL" id="TSE06276.1"/>
    </source>
</evidence>
<feature type="transmembrane region" description="Helical" evidence="6">
    <location>
        <begin position="104"/>
        <end position="123"/>
    </location>
</feature>
<keyword evidence="3 6" id="KW-0812">Transmembrane</keyword>
<gene>
    <name evidence="7" type="ORF">FOF46_20025</name>
</gene>
<dbReference type="InterPro" id="IPR050833">
    <property type="entry name" value="Poly_Biosynth_Transport"/>
</dbReference>
<reference evidence="7 8" key="1">
    <citation type="submission" date="2019-07" db="EMBL/GenBank/DDBJ databases">
        <title>The draft genome sequence of Aquimarina algiphila M91.</title>
        <authorList>
            <person name="Meng X."/>
        </authorList>
    </citation>
    <scope>NUCLEOTIDE SEQUENCE [LARGE SCALE GENOMIC DNA]</scope>
    <source>
        <strain evidence="7 8">M91</strain>
    </source>
</reference>
<evidence type="ECO:0000256" key="3">
    <source>
        <dbReference type="ARBA" id="ARBA00022692"/>
    </source>
</evidence>
<proteinExistence type="predicted"/>
<evidence type="ECO:0000256" key="5">
    <source>
        <dbReference type="ARBA" id="ARBA00023136"/>
    </source>
</evidence>
<feature type="transmembrane region" description="Helical" evidence="6">
    <location>
        <begin position="243"/>
        <end position="262"/>
    </location>
</feature>
<accession>A0A554VG14</accession>
<name>A0A554VG14_9FLAO</name>
<dbReference type="RefSeq" id="WP_109436204.1">
    <property type="nucleotide sequence ID" value="NZ_CANMIK010000052.1"/>
</dbReference>
<feature type="transmembrane region" description="Helical" evidence="6">
    <location>
        <begin position="380"/>
        <end position="403"/>
    </location>
</feature>
<evidence type="ECO:0000313" key="8">
    <source>
        <dbReference type="Proteomes" id="UP000318833"/>
    </source>
</evidence>
<dbReference type="Proteomes" id="UP000318833">
    <property type="component" value="Unassembled WGS sequence"/>
</dbReference>
<feature type="transmembrane region" description="Helical" evidence="6">
    <location>
        <begin position="282"/>
        <end position="299"/>
    </location>
</feature>
<dbReference type="EMBL" id="VLNR01000047">
    <property type="protein sequence ID" value="TSE06276.1"/>
    <property type="molecule type" value="Genomic_DNA"/>
</dbReference>
<feature type="transmembrane region" description="Helical" evidence="6">
    <location>
        <begin position="409"/>
        <end position="429"/>
    </location>
</feature>
<feature type="transmembrane region" description="Helical" evidence="6">
    <location>
        <begin position="20"/>
        <end position="46"/>
    </location>
</feature>
<dbReference type="InterPro" id="IPR002797">
    <property type="entry name" value="Polysacc_synth"/>
</dbReference>
<evidence type="ECO:0000256" key="4">
    <source>
        <dbReference type="ARBA" id="ARBA00022989"/>
    </source>
</evidence>
<feature type="transmembrane region" description="Helical" evidence="6">
    <location>
        <begin position="311"/>
        <end position="338"/>
    </location>
</feature>
<feature type="transmembrane region" description="Helical" evidence="6">
    <location>
        <begin position="350"/>
        <end position="368"/>
    </location>
</feature>
<keyword evidence="5 6" id="KW-0472">Membrane</keyword>